<keyword evidence="6" id="KW-0833">Ubl conjugation pathway</keyword>
<evidence type="ECO:0000256" key="7">
    <source>
        <dbReference type="ARBA" id="ARBA00023242"/>
    </source>
</evidence>
<dbReference type="EMBL" id="PSQE01000008">
    <property type="protein sequence ID" value="RHN42532.1"/>
    <property type="molecule type" value="Genomic_DNA"/>
</dbReference>
<comment type="catalytic activity">
    <reaction evidence="1">
        <text>S-ubiquitinyl-[E2 ubiquitin-conjugating enzyme]-L-cysteine + [acceptor protein]-L-lysine = [E2 ubiquitin-conjugating enzyme]-L-cysteine + N(6)-ubiquitinyl-[acceptor protein]-L-lysine.</text>
        <dbReference type="EC" id="2.3.2.27"/>
    </reaction>
</comment>
<keyword evidence="4" id="KW-0808">Transferase</keyword>
<dbReference type="GO" id="GO:0005634">
    <property type="term" value="C:nucleus"/>
    <property type="evidence" value="ECO:0007669"/>
    <property type="project" value="UniProtKB-SubCell"/>
</dbReference>
<keyword evidence="5" id="KW-0227">DNA damage</keyword>
<keyword evidence="8" id="KW-0479">Metal-binding</keyword>
<feature type="transmembrane region" description="Helical" evidence="9">
    <location>
        <begin position="122"/>
        <end position="143"/>
    </location>
</feature>
<evidence type="ECO:0000256" key="6">
    <source>
        <dbReference type="ARBA" id="ARBA00022786"/>
    </source>
</evidence>
<reference evidence="11" key="1">
    <citation type="journal article" date="2018" name="Nat. Plants">
        <title>Whole-genome landscape of Medicago truncatula symbiotic genes.</title>
        <authorList>
            <person name="Pecrix Y."/>
            <person name="Gamas P."/>
            <person name="Carrere S."/>
        </authorList>
    </citation>
    <scope>NUCLEOTIDE SEQUENCE</scope>
    <source>
        <tissue evidence="11">Leaves</tissue>
    </source>
</reference>
<dbReference type="InterPro" id="IPR001841">
    <property type="entry name" value="Znf_RING"/>
</dbReference>
<dbReference type="AlphaFoldDB" id="A0A396GN61"/>
<dbReference type="InterPro" id="IPR051657">
    <property type="entry name" value="RNF168/RNF169_E3_ubiq-ligase"/>
</dbReference>
<feature type="domain" description="RING-type" evidence="10">
    <location>
        <begin position="24"/>
        <end position="63"/>
    </location>
</feature>
<dbReference type="Pfam" id="PF13923">
    <property type="entry name" value="zf-C3HC4_2"/>
    <property type="match status" value="1"/>
</dbReference>
<dbReference type="Gramene" id="rna48981">
    <property type="protein sequence ID" value="RHN42532.1"/>
    <property type="gene ID" value="gene48981"/>
</dbReference>
<keyword evidence="9" id="KW-0812">Transmembrane</keyword>
<keyword evidence="8" id="KW-0862">Zinc</keyword>
<dbReference type="EC" id="2.3.2.27" evidence="3"/>
<keyword evidence="7" id="KW-0539">Nucleus</keyword>
<evidence type="ECO:0000256" key="8">
    <source>
        <dbReference type="PROSITE-ProRule" id="PRU00175"/>
    </source>
</evidence>
<dbReference type="GO" id="GO:0008270">
    <property type="term" value="F:zinc ion binding"/>
    <property type="evidence" value="ECO:0007669"/>
    <property type="project" value="UniProtKB-KW"/>
</dbReference>
<sequence length="147" mass="16735">MSPDWPSTASDLPHIDELAKIFTCSICLEIFFEPCTTRCGHSFCIKCFQSSIYKSGRSCPLCRQSISTGESYKLNTVLWNTVKLMFPREVEGRKTMHALDRPKDLSAQFCDSLEFLVKWDKCMYLALAGISASTIAVHIWAMFTMNR</sequence>
<evidence type="ECO:0000256" key="2">
    <source>
        <dbReference type="ARBA" id="ARBA00004123"/>
    </source>
</evidence>
<proteinExistence type="predicted"/>
<dbReference type="Gene3D" id="3.30.40.10">
    <property type="entry name" value="Zinc/RING finger domain, C3HC4 (zinc finger)"/>
    <property type="match status" value="1"/>
</dbReference>
<evidence type="ECO:0000256" key="1">
    <source>
        <dbReference type="ARBA" id="ARBA00000900"/>
    </source>
</evidence>
<dbReference type="GO" id="GO:0061630">
    <property type="term" value="F:ubiquitin protein ligase activity"/>
    <property type="evidence" value="ECO:0007669"/>
    <property type="project" value="UniProtKB-EC"/>
</dbReference>
<evidence type="ECO:0000256" key="4">
    <source>
        <dbReference type="ARBA" id="ARBA00022679"/>
    </source>
</evidence>
<accession>A0A396GN61</accession>
<dbReference type="PROSITE" id="PS50089">
    <property type="entry name" value="ZF_RING_2"/>
    <property type="match status" value="1"/>
</dbReference>
<gene>
    <name evidence="11" type="ORF">MtrunA17_Chr8g0377881</name>
</gene>
<name>A0A396GN61_MEDTR</name>
<dbReference type="PANTHER" id="PTHR23328:SF0">
    <property type="entry name" value="RING-TYPE DOMAIN-CONTAINING PROTEIN"/>
    <property type="match status" value="1"/>
</dbReference>
<comment type="subcellular location">
    <subcellularLocation>
        <location evidence="2">Nucleus</location>
    </subcellularLocation>
</comment>
<evidence type="ECO:0000256" key="3">
    <source>
        <dbReference type="ARBA" id="ARBA00012483"/>
    </source>
</evidence>
<evidence type="ECO:0000259" key="10">
    <source>
        <dbReference type="PROSITE" id="PS50089"/>
    </source>
</evidence>
<keyword evidence="8" id="KW-0863">Zinc-finger</keyword>
<dbReference type="SUPFAM" id="SSF57850">
    <property type="entry name" value="RING/U-box"/>
    <property type="match status" value="1"/>
</dbReference>
<dbReference type="PANTHER" id="PTHR23328">
    <property type="entry name" value="RING-TYPE DOMAIN-CONTAINING PROTEIN"/>
    <property type="match status" value="1"/>
</dbReference>
<keyword evidence="9" id="KW-0472">Membrane</keyword>
<dbReference type="SMART" id="SM00184">
    <property type="entry name" value="RING"/>
    <property type="match status" value="1"/>
</dbReference>
<comment type="caution">
    <text evidence="11">The sequence shown here is derived from an EMBL/GenBank/DDBJ whole genome shotgun (WGS) entry which is preliminary data.</text>
</comment>
<organism evidence="11">
    <name type="scientific">Medicago truncatula</name>
    <name type="common">Barrel medic</name>
    <name type="synonym">Medicago tribuloides</name>
    <dbReference type="NCBI Taxonomy" id="3880"/>
    <lineage>
        <taxon>Eukaryota</taxon>
        <taxon>Viridiplantae</taxon>
        <taxon>Streptophyta</taxon>
        <taxon>Embryophyta</taxon>
        <taxon>Tracheophyta</taxon>
        <taxon>Spermatophyta</taxon>
        <taxon>Magnoliopsida</taxon>
        <taxon>eudicotyledons</taxon>
        <taxon>Gunneridae</taxon>
        <taxon>Pentapetalae</taxon>
        <taxon>rosids</taxon>
        <taxon>fabids</taxon>
        <taxon>Fabales</taxon>
        <taxon>Fabaceae</taxon>
        <taxon>Papilionoideae</taxon>
        <taxon>50 kb inversion clade</taxon>
        <taxon>NPAAA clade</taxon>
        <taxon>Hologalegina</taxon>
        <taxon>IRL clade</taxon>
        <taxon>Trifolieae</taxon>
        <taxon>Medicago</taxon>
    </lineage>
</organism>
<dbReference type="Proteomes" id="UP000265566">
    <property type="component" value="Chromosome 8"/>
</dbReference>
<evidence type="ECO:0000313" key="11">
    <source>
        <dbReference type="EMBL" id="RHN42532.1"/>
    </source>
</evidence>
<protein>
    <recommendedName>
        <fullName evidence="3">RING-type E3 ubiquitin transferase</fullName>
        <ecNumber evidence="3">2.3.2.27</ecNumber>
    </recommendedName>
</protein>
<dbReference type="InterPro" id="IPR013083">
    <property type="entry name" value="Znf_RING/FYVE/PHD"/>
</dbReference>
<evidence type="ECO:0000256" key="9">
    <source>
        <dbReference type="SAM" id="Phobius"/>
    </source>
</evidence>
<keyword evidence="9" id="KW-1133">Transmembrane helix</keyword>
<evidence type="ECO:0000256" key="5">
    <source>
        <dbReference type="ARBA" id="ARBA00022763"/>
    </source>
</evidence>
<dbReference type="GO" id="GO:0006974">
    <property type="term" value="P:DNA damage response"/>
    <property type="evidence" value="ECO:0007669"/>
    <property type="project" value="UniProtKB-KW"/>
</dbReference>